<dbReference type="EMBL" id="PKOZ01000001">
    <property type="protein sequence ID" value="PQD96321.1"/>
    <property type="molecule type" value="Genomic_DNA"/>
</dbReference>
<evidence type="ECO:0000313" key="4">
    <source>
        <dbReference type="Proteomes" id="UP000239663"/>
    </source>
</evidence>
<dbReference type="Proteomes" id="UP000239663">
    <property type="component" value="Unassembled WGS sequence"/>
</dbReference>
<gene>
    <name evidence="3" type="ORF">CYL18_00015</name>
</gene>
<dbReference type="Pfam" id="PF13561">
    <property type="entry name" value="adh_short_C2"/>
    <property type="match status" value="1"/>
</dbReference>
<keyword evidence="4" id="KW-1185">Reference proteome</keyword>
<protein>
    <submittedName>
        <fullName evidence="3">Short-chain dehydrogenase</fullName>
    </submittedName>
</protein>
<evidence type="ECO:0000256" key="2">
    <source>
        <dbReference type="ARBA" id="ARBA00023002"/>
    </source>
</evidence>
<evidence type="ECO:0000256" key="1">
    <source>
        <dbReference type="ARBA" id="ARBA00006484"/>
    </source>
</evidence>
<dbReference type="FunFam" id="3.40.50.720:FF:000084">
    <property type="entry name" value="Short-chain dehydrogenase reductase"/>
    <property type="match status" value="1"/>
</dbReference>
<proteinExistence type="inferred from homology"/>
<dbReference type="PRINTS" id="PR00081">
    <property type="entry name" value="GDHRDH"/>
</dbReference>
<dbReference type="RefSeq" id="WP_104847423.1">
    <property type="nucleotide sequence ID" value="NZ_PKOZ01000001.1"/>
</dbReference>
<dbReference type="PRINTS" id="PR00080">
    <property type="entry name" value="SDRFAMILY"/>
</dbReference>
<reference evidence="3 4" key="1">
    <citation type="submission" date="2017-12" db="EMBL/GenBank/DDBJ databases">
        <title>Taxonomic description and draft genome of Pradoshia cofamensis Gen. nov., sp. nov., a thermotolerant bacillale isolated from anterior gut of earthworm Eisenia fetida.</title>
        <authorList>
            <person name="Saha T."/>
            <person name="Chakraborty R."/>
        </authorList>
    </citation>
    <scope>NUCLEOTIDE SEQUENCE [LARGE SCALE GENOMIC DNA]</scope>
    <source>
        <strain evidence="3 4">EAG3</strain>
    </source>
</reference>
<comment type="caution">
    <text evidence="3">The sequence shown here is derived from an EMBL/GenBank/DDBJ whole genome shotgun (WGS) entry which is preliminary data.</text>
</comment>
<sequence>MFEIQGKVAIVTGGANGIGKEAVKAILAKGGVPVIADFNEELGNQTAGELNVEFIKVDVSDEGQVKEMVSHVVEKYGHLDIMVANAGIGGGGSTLELSTEEYEKYIGVNQNGVFYCSREAIRQMVAQGTGGAVINVSSILGLVGSAGACFYNTSKGAVRLMTKSMALEFAPFNIRVNSVHPGYIITGMVNEDVAGAEGIEMLKSLHPLSKGIDRLGKPEEIAHAIIFAIENTFMTGAEIVVDGGYTAQ</sequence>
<dbReference type="PANTHER" id="PTHR24321:SF15">
    <property type="entry name" value="OXIDOREDUCTASE UCPA"/>
    <property type="match status" value="1"/>
</dbReference>
<dbReference type="SUPFAM" id="SSF51735">
    <property type="entry name" value="NAD(P)-binding Rossmann-fold domains"/>
    <property type="match status" value="1"/>
</dbReference>
<evidence type="ECO:0000313" key="3">
    <source>
        <dbReference type="EMBL" id="PQD96321.1"/>
    </source>
</evidence>
<dbReference type="InterPro" id="IPR020904">
    <property type="entry name" value="Sc_DH/Rdtase_CS"/>
</dbReference>
<dbReference type="InterPro" id="IPR002347">
    <property type="entry name" value="SDR_fam"/>
</dbReference>
<keyword evidence="2" id="KW-0560">Oxidoreductase</keyword>
<dbReference type="PANTHER" id="PTHR24321">
    <property type="entry name" value="DEHYDROGENASES, SHORT CHAIN"/>
    <property type="match status" value="1"/>
</dbReference>
<name>A0A2S7N2L1_9BACI</name>
<dbReference type="GO" id="GO:0008206">
    <property type="term" value="P:bile acid metabolic process"/>
    <property type="evidence" value="ECO:0007669"/>
    <property type="project" value="UniProtKB-ARBA"/>
</dbReference>
<accession>A0A2S7N2L1</accession>
<comment type="similarity">
    <text evidence="1">Belongs to the short-chain dehydrogenases/reductases (SDR) family.</text>
</comment>
<dbReference type="PROSITE" id="PS00061">
    <property type="entry name" value="ADH_SHORT"/>
    <property type="match status" value="1"/>
</dbReference>
<dbReference type="GO" id="GO:0016491">
    <property type="term" value="F:oxidoreductase activity"/>
    <property type="evidence" value="ECO:0007669"/>
    <property type="project" value="UniProtKB-KW"/>
</dbReference>
<dbReference type="InterPro" id="IPR036291">
    <property type="entry name" value="NAD(P)-bd_dom_sf"/>
</dbReference>
<organism evidence="3 4">
    <name type="scientific">Pradoshia eiseniae</name>
    <dbReference type="NCBI Taxonomy" id="2064768"/>
    <lineage>
        <taxon>Bacteria</taxon>
        <taxon>Bacillati</taxon>
        <taxon>Bacillota</taxon>
        <taxon>Bacilli</taxon>
        <taxon>Bacillales</taxon>
        <taxon>Bacillaceae</taxon>
        <taxon>Pradoshia</taxon>
    </lineage>
</organism>
<dbReference type="OrthoDB" id="9803333at2"/>
<dbReference type="Gene3D" id="3.40.50.720">
    <property type="entry name" value="NAD(P)-binding Rossmann-like Domain"/>
    <property type="match status" value="1"/>
</dbReference>
<dbReference type="AlphaFoldDB" id="A0A2S7N2L1"/>